<gene>
    <name evidence="1" type="ORF">KQX54_020763</name>
</gene>
<name>A0AAV7I2N5_COTGL</name>
<dbReference type="EMBL" id="JAHXZJ010002609">
    <property type="protein sequence ID" value="KAH0540998.1"/>
    <property type="molecule type" value="Genomic_DNA"/>
</dbReference>
<organism evidence="1 2">
    <name type="scientific">Cotesia glomerata</name>
    <name type="common">Lepidopteran parasitic wasp</name>
    <name type="synonym">Apanteles glomeratus</name>
    <dbReference type="NCBI Taxonomy" id="32391"/>
    <lineage>
        <taxon>Eukaryota</taxon>
        <taxon>Metazoa</taxon>
        <taxon>Ecdysozoa</taxon>
        <taxon>Arthropoda</taxon>
        <taxon>Hexapoda</taxon>
        <taxon>Insecta</taxon>
        <taxon>Pterygota</taxon>
        <taxon>Neoptera</taxon>
        <taxon>Endopterygota</taxon>
        <taxon>Hymenoptera</taxon>
        <taxon>Apocrita</taxon>
        <taxon>Ichneumonoidea</taxon>
        <taxon>Braconidae</taxon>
        <taxon>Microgastrinae</taxon>
        <taxon>Cotesia</taxon>
    </lineage>
</organism>
<reference evidence="1 2" key="1">
    <citation type="journal article" date="2021" name="J. Hered.">
        <title>A chromosome-level genome assembly of the parasitoid wasp, Cotesia glomerata (Hymenoptera: Braconidae).</title>
        <authorList>
            <person name="Pinto B.J."/>
            <person name="Weis J.J."/>
            <person name="Gamble T."/>
            <person name="Ode P.J."/>
            <person name="Paul R."/>
            <person name="Zaspel J.M."/>
        </authorList>
    </citation>
    <scope>NUCLEOTIDE SEQUENCE [LARGE SCALE GENOMIC DNA]</scope>
    <source>
        <strain evidence="1">CgM1</strain>
    </source>
</reference>
<comment type="caution">
    <text evidence="1">The sequence shown here is derived from an EMBL/GenBank/DDBJ whole genome shotgun (WGS) entry which is preliminary data.</text>
</comment>
<proteinExistence type="predicted"/>
<evidence type="ECO:0000313" key="1">
    <source>
        <dbReference type="EMBL" id="KAH0540998.1"/>
    </source>
</evidence>
<dbReference type="Proteomes" id="UP000826195">
    <property type="component" value="Unassembled WGS sequence"/>
</dbReference>
<evidence type="ECO:0000313" key="2">
    <source>
        <dbReference type="Proteomes" id="UP000826195"/>
    </source>
</evidence>
<protein>
    <submittedName>
        <fullName evidence="1">Uncharacterized protein</fullName>
    </submittedName>
</protein>
<sequence length="120" mass="13387">MRLHPVFPTIPLLSSDYRDSSRSPGIPSVAARDYVFSIFTVSMACPFLPGKESPDLWLLNGDGDGDLDAAMSMLNGENKSEKNEKCYRAMHTSSTVRITLVLLSVRRRLRSIQAKEQVDL</sequence>
<dbReference type="AlphaFoldDB" id="A0AAV7I2N5"/>
<accession>A0AAV7I2N5</accession>
<keyword evidence="2" id="KW-1185">Reference proteome</keyword>